<keyword evidence="1" id="KW-1133">Transmembrane helix</keyword>
<feature type="transmembrane region" description="Helical" evidence="1">
    <location>
        <begin position="6"/>
        <end position="24"/>
    </location>
</feature>
<dbReference type="EMBL" id="JAAIWM010000008">
    <property type="protein sequence ID" value="NEY73653.1"/>
    <property type="molecule type" value="Genomic_DNA"/>
</dbReference>
<protein>
    <submittedName>
        <fullName evidence="2">Uncharacterized protein</fullName>
    </submittedName>
</protein>
<keyword evidence="1" id="KW-0472">Membrane</keyword>
<proteinExistence type="predicted"/>
<sequence length="159" mass="19148">MVLTIFIMLAWLLTMILIFLPKPFSFTENSFLFLTTSILIKNTFTIVGFNLKWIERSEQSDFFVAYFLYRTLLYPLALLIMINLFYLYKKNIHKVLTILSAGIFIFAVEILGERLEVYSYKQWNNWYTLVEIILFIILTFLFAKLIRHFELRKTKYDHL</sequence>
<evidence type="ECO:0000313" key="2">
    <source>
        <dbReference type="EMBL" id="NEY73653.1"/>
    </source>
</evidence>
<name>A0A6M0QBE9_9BACI</name>
<evidence type="ECO:0000256" key="1">
    <source>
        <dbReference type="SAM" id="Phobius"/>
    </source>
</evidence>
<keyword evidence="3" id="KW-1185">Reference proteome</keyword>
<keyword evidence="1" id="KW-0812">Transmembrane</keyword>
<feature type="transmembrane region" description="Helical" evidence="1">
    <location>
        <begin position="95"/>
        <end position="112"/>
    </location>
</feature>
<accession>A0A6M0QBE9</accession>
<evidence type="ECO:0000313" key="3">
    <source>
        <dbReference type="Proteomes" id="UP000481043"/>
    </source>
</evidence>
<dbReference type="RefSeq" id="WP_163181403.1">
    <property type="nucleotide sequence ID" value="NZ_JAAIWM010000008.1"/>
</dbReference>
<feature type="transmembrane region" description="Helical" evidence="1">
    <location>
        <begin position="31"/>
        <end position="51"/>
    </location>
</feature>
<comment type="caution">
    <text evidence="2">The sequence shown here is derived from an EMBL/GenBank/DDBJ whole genome shotgun (WGS) entry which is preliminary data.</text>
</comment>
<dbReference type="Proteomes" id="UP000481043">
    <property type="component" value="Unassembled WGS sequence"/>
</dbReference>
<organism evidence="2 3">
    <name type="scientific">Bacillus mesophilus</name>
    <dbReference type="NCBI Taxonomy" id="1808955"/>
    <lineage>
        <taxon>Bacteria</taxon>
        <taxon>Bacillati</taxon>
        <taxon>Bacillota</taxon>
        <taxon>Bacilli</taxon>
        <taxon>Bacillales</taxon>
        <taxon>Bacillaceae</taxon>
        <taxon>Bacillus</taxon>
    </lineage>
</organism>
<feature type="transmembrane region" description="Helical" evidence="1">
    <location>
        <begin position="124"/>
        <end position="146"/>
    </location>
</feature>
<feature type="transmembrane region" description="Helical" evidence="1">
    <location>
        <begin position="63"/>
        <end position="88"/>
    </location>
</feature>
<reference evidence="2 3" key="1">
    <citation type="submission" date="2020-02" db="EMBL/GenBank/DDBJ databases">
        <title>Bacillus aquiflavi sp. nov., isolated from yellow water of strong flavor Chinese baijiu in Yibin region of China.</title>
        <authorList>
            <person name="Xie J."/>
        </authorList>
    </citation>
    <scope>NUCLEOTIDE SEQUENCE [LARGE SCALE GENOMIC DNA]</scope>
    <source>
        <strain evidence="2 3">SA4</strain>
    </source>
</reference>
<gene>
    <name evidence="2" type="ORF">G4D63_18210</name>
</gene>
<dbReference type="AlphaFoldDB" id="A0A6M0QBE9"/>